<accession>A0ABW6FIK0</accession>
<comment type="caution">
    <text evidence="2">The sequence shown here is derived from an EMBL/GenBank/DDBJ whole genome shotgun (WGS) entry which is preliminary data.</text>
</comment>
<protein>
    <submittedName>
        <fullName evidence="2">Peptidase inhibitor family I36 protein</fullName>
    </submittedName>
</protein>
<dbReference type="RefSeq" id="WP_386712195.1">
    <property type="nucleotide sequence ID" value="NZ_JBHXIJ010000057.1"/>
</dbReference>
<dbReference type="EMBL" id="JBHXIJ010000057">
    <property type="protein sequence ID" value="MFD5099496.1"/>
    <property type="molecule type" value="Genomic_DNA"/>
</dbReference>
<keyword evidence="1" id="KW-0732">Signal</keyword>
<feature type="chain" id="PRO_5046480590" evidence="1">
    <location>
        <begin position="34"/>
        <end position="139"/>
    </location>
</feature>
<keyword evidence="3" id="KW-1185">Reference proteome</keyword>
<gene>
    <name evidence="2" type="ORF">ACFWJN_11075</name>
</gene>
<feature type="signal peptide" evidence="1">
    <location>
        <begin position="1"/>
        <end position="33"/>
    </location>
</feature>
<name>A0ABW6FIK0_9ACTN</name>
<evidence type="ECO:0000313" key="3">
    <source>
        <dbReference type="Proteomes" id="UP001598448"/>
    </source>
</evidence>
<sequence length="139" mass="14997">MTNGTRMPLAWYTGLVAVLTAFLLPLGAVPAVAAPAGLGDCPQYRFCVYQAHHFEGRPTAYKLPAGRECLDTREGRSYYNTMLDTLRVWEFSNCTGRSELVAVGQSGNATAFTYDAVNSEYCGGACQRLGQGHAVGGRH</sequence>
<dbReference type="Pfam" id="PF03995">
    <property type="entry name" value="Inhibitor_I36"/>
    <property type="match status" value="1"/>
</dbReference>
<proteinExistence type="predicted"/>
<evidence type="ECO:0000313" key="2">
    <source>
        <dbReference type="EMBL" id="MFD5099496.1"/>
    </source>
</evidence>
<evidence type="ECO:0000256" key="1">
    <source>
        <dbReference type="SAM" id="SignalP"/>
    </source>
</evidence>
<reference evidence="2 3" key="1">
    <citation type="submission" date="2024-09" db="EMBL/GenBank/DDBJ databases">
        <title>The Natural Products Discovery Center: Release of the First 8490 Sequenced Strains for Exploring Actinobacteria Biosynthetic Diversity.</title>
        <authorList>
            <person name="Kalkreuter E."/>
            <person name="Kautsar S.A."/>
            <person name="Yang D."/>
            <person name="Bader C.D."/>
            <person name="Teijaro C.N."/>
            <person name="Fluegel L."/>
            <person name="Davis C.M."/>
            <person name="Simpson J.R."/>
            <person name="Lauterbach L."/>
            <person name="Steele A.D."/>
            <person name="Gui C."/>
            <person name="Meng S."/>
            <person name="Li G."/>
            <person name="Viehrig K."/>
            <person name="Ye F."/>
            <person name="Su P."/>
            <person name="Kiefer A.F."/>
            <person name="Nichols A."/>
            <person name="Cepeda A.J."/>
            <person name="Yan W."/>
            <person name="Fan B."/>
            <person name="Jiang Y."/>
            <person name="Adhikari A."/>
            <person name="Zheng C.-J."/>
            <person name="Schuster L."/>
            <person name="Cowan T.M."/>
            <person name="Smanski M.J."/>
            <person name="Chevrette M.G."/>
            <person name="De Carvalho L.P.S."/>
            <person name="Shen B."/>
        </authorList>
    </citation>
    <scope>NUCLEOTIDE SEQUENCE [LARGE SCALE GENOMIC DNA]</scope>
    <source>
        <strain evidence="2 3">NPDC058348</strain>
    </source>
</reference>
<organism evidence="2 3">
    <name type="scientific">Streptomyces albidochromogenes</name>
    <dbReference type="NCBI Taxonomy" id="329524"/>
    <lineage>
        <taxon>Bacteria</taxon>
        <taxon>Bacillati</taxon>
        <taxon>Actinomycetota</taxon>
        <taxon>Actinomycetes</taxon>
        <taxon>Kitasatosporales</taxon>
        <taxon>Streptomycetaceae</taxon>
        <taxon>Streptomyces</taxon>
    </lineage>
</organism>
<dbReference type="Proteomes" id="UP001598448">
    <property type="component" value="Unassembled WGS sequence"/>
</dbReference>